<dbReference type="RefSeq" id="WP_139100687.1">
    <property type="nucleotide sequence ID" value="NZ_VDFW01000054.1"/>
</dbReference>
<evidence type="ECO:0008006" key="4">
    <source>
        <dbReference type="Google" id="ProtNLM"/>
    </source>
</evidence>
<comment type="caution">
    <text evidence="2">The sequence shown here is derived from an EMBL/GenBank/DDBJ whole genome shotgun (WGS) entry which is preliminary data.</text>
</comment>
<dbReference type="EMBL" id="VDFW01000054">
    <property type="protein sequence ID" value="TNC19230.1"/>
    <property type="molecule type" value="Genomic_DNA"/>
</dbReference>
<organism evidence="2 3">
    <name type="scientific">Amycolatopsis alkalitolerans</name>
    <dbReference type="NCBI Taxonomy" id="2547244"/>
    <lineage>
        <taxon>Bacteria</taxon>
        <taxon>Bacillati</taxon>
        <taxon>Actinomycetota</taxon>
        <taxon>Actinomycetes</taxon>
        <taxon>Pseudonocardiales</taxon>
        <taxon>Pseudonocardiaceae</taxon>
        <taxon>Amycolatopsis</taxon>
    </lineage>
</organism>
<evidence type="ECO:0000313" key="3">
    <source>
        <dbReference type="Proteomes" id="UP000305546"/>
    </source>
</evidence>
<evidence type="ECO:0000256" key="1">
    <source>
        <dbReference type="SAM" id="SignalP"/>
    </source>
</evidence>
<feature type="signal peptide" evidence="1">
    <location>
        <begin position="1"/>
        <end position="23"/>
    </location>
</feature>
<keyword evidence="3" id="KW-1185">Reference proteome</keyword>
<accession>A0A5C4LSG6</accession>
<reference evidence="2 3" key="1">
    <citation type="submission" date="2019-06" db="EMBL/GenBank/DDBJ databases">
        <title>Amycolatopsis alkalitolerans sp. nov., isolated from Gastrodia elata Blume.</title>
        <authorList>
            <person name="Narsing Rao M.P."/>
            <person name="Li W.J."/>
        </authorList>
    </citation>
    <scope>NUCLEOTIDE SEQUENCE [LARGE SCALE GENOMIC DNA]</scope>
    <source>
        <strain evidence="2 3">SYSUP0005</strain>
    </source>
</reference>
<name>A0A5C4LSG6_9PSEU</name>
<dbReference type="Proteomes" id="UP000305546">
    <property type="component" value="Unassembled WGS sequence"/>
</dbReference>
<keyword evidence="1" id="KW-0732">Signal</keyword>
<proteinExistence type="predicted"/>
<feature type="chain" id="PRO_5022819820" description="Secreted protein" evidence="1">
    <location>
        <begin position="24"/>
        <end position="232"/>
    </location>
</feature>
<gene>
    <name evidence="2" type="ORF">FG385_32745</name>
</gene>
<dbReference type="NCBIfam" id="NF040603">
    <property type="entry name" value="choice_anch_P"/>
    <property type="match status" value="1"/>
</dbReference>
<dbReference type="OrthoDB" id="3637640at2"/>
<evidence type="ECO:0000313" key="2">
    <source>
        <dbReference type="EMBL" id="TNC19230.1"/>
    </source>
</evidence>
<dbReference type="AlphaFoldDB" id="A0A5C4LSG6"/>
<sequence>MARVKAVLAAALCLAAVPATAHAQQAQTGTGAGSVGAVNVTVGGQPTHADPIAACALGGTERNRNDPVVYGDTSYGLGETSCTRNQDGTVAVQVSGARFETAVLRRYGGPLISVRTFTAGCTTTATGSNGSMEVGRVTGFTVPPTIEPNYTVTIPGRAAGDPPLAEVVLNELIVPTPADGSLVTNAVHIKLFPQGGPASGDILVGTAACDPFGAQASQVSARPAGSVKPSDR</sequence>
<protein>
    <recommendedName>
        <fullName evidence="4">Secreted protein</fullName>
    </recommendedName>
</protein>